<evidence type="ECO:0000256" key="1">
    <source>
        <dbReference type="ARBA" id="ARBA00005417"/>
    </source>
</evidence>
<dbReference type="GO" id="GO:0016887">
    <property type="term" value="F:ATP hydrolysis activity"/>
    <property type="evidence" value="ECO:0007669"/>
    <property type="project" value="InterPro"/>
</dbReference>
<dbReference type="STRING" id="1524460.IX84_17700"/>
<comment type="caution">
    <text evidence="6">The sequence shown here is derived from an EMBL/GenBank/DDBJ whole genome shotgun (WGS) entry which is preliminary data.</text>
</comment>
<comment type="similarity">
    <text evidence="1">Belongs to the ABC transporter superfamily.</text>
</comment>
<keyword evidence="4" id="KW-0067">ATP-binding</keyword>
<evidence type="ECO:0000313" key="6">
    <source>
        <dbReference type="EMBL" id="KGE86892.1"/>
    </source>
</evidence>
<keyword evidence="7" id="KW-1185">Reference proteome</keyword>
<dbReference type="RefSeq" id="WP_044223424.1">
    <property type="nucleotide sequence ID" value="NZ_JBKAGJ010000009.1"/>
</dbReference>
<organism evidence="6 7">
    <name type="scientific">Phaeodactylibacter xiamenensis</name>
    <dbReference type="NCBI Taxonomy" id="1524460"/>
    <lineage>
        <taxon>Bacteria</taxon>
        <taxon>Pseudomonadati</taxon>
        <taxon>Bacteroidota</taxon>
        <taxon>Saprospiria</taxon>
        <taxon>Saprospirales</taxon>
        <taxon>Haliscomenobacteraceae</taxon>
        <taxon>Phaeodactylibacter</taxon>
    </lineage>
</organism>
<protein>
    <recommendedName>
        <fullName evidence="5">ABC transporter domain-containing protein</fullName>
    </recommendedName>
</protein>
<dbReference type="AlphaFoldDB" id="A0A098S707"/>
<reference evidence="6 7" key="1">
    <citation type="journal article" date="2014" name="Int. J. Syst. Evol. Microbiol.">
        <title>Phaeodactylibacter xiamenensis gen. nov., sp. nov., a member of the family Saprospiraceae isolated from the marine alga Phaeodactylum tricornutum.</title>
        <authorList>
            <person name="Chen Z.Jr."/>
            <person name="Lei X."/>
            <person name="Lai Q."/>
            <person name="Li Y."/>
            <person name="Zhang B."/>
            <person name="Zhang J."/>
            <person name="Zhang H."/>
            <person name="Yang L."/>
            <person name="Zheng W."/>
            <person name="Tian Y."/>
            <person name="Yu Z."/>
            <person name="Xu H.Jr."/>
            <person name="Zheng T."/>
        </authorList>
    </citation>
    <scope>NUCLEOTIDE SEQUENCE [LARGE SCALE GENOMIC DNA]</scope>
    <source>
        <strain evidence="6 7">KD52</strain>
    </source>
</reference>
<dbReference type="Gene3D" id="3.40.50.300">
    <property type="entry name" value="P-loop containing nucleotide triphosphate hydrolases"/>
    <property type="match status" value="1"/>
</dbReference>
<dbReference type="Proteomes" id="UP000029736">
    <property type="component" value="Unassembled WGS sequence"/>
</dbReference>
<accession>A0A098S707</accession>
<sequence>MIKTQGLTRRFGDFTAVREVSFELQEGQTLALIGPSGCGKTTTLKMLNRLITPSAGNVWVNGQDISQQPVVQLRRQMGYVIQDMGLFPHYTVAENIAVVPRLLGWEVSKIKARTGALLEQLGLDTGAFAQKYPNELSGGQQQRVGIARALAANPPIVLMDEPFGALDPLTRQQIRRDFMELEELRSKTTIMVTHDIEEAFEMGSLVCLLNRGEVQQLAPPETLLQSPANEFVADFVAEKAAQLELRSAKLRDIFSELPEAPPLPGNALPLSPTLPLLRAIYRLAKARGKHPLGSTTYQGQQRYFTLPLLIEAFKNNLQSWAN</sequence>
<dbReference type="InterPro" id="IPR027417">
    <property type="entry name" value="P-loop_NTPase"/>
</dbReference>
<dbReference type="SMART" id="SM00382">
    <property type="entry name" value="AAA"/>
    <property type="match status" value="1"/>
</dbReference>
<dbReference type="OrthoDB" id="1115710at2"/>
<dbReference type="PROSITE" id="PS00211">
    <property type="entry name" value="ABC_TRANSPORTER_1"/>
    <property type="match status" value="1"/>
</dbReference>
<dbReference type="GO" id="GO:0005524">
    <property type="term" value="F:ATP binding"/>
    <property type="evidence" value="ECO:0007669"/>
    <property type="project" value="UniProtKB-KW"/>
</dbReference>
<evidence type="ECO:0000259" key="5">
    <source>
        <dbReference type="PROSITE" id="PS50893"/>
    </source>
</evidence>
<dbReference type="PANTHER" id="PTHR43117:SF4">
    <property type="entry name" value="OSMOPROTECTANT IMPORT ATP-BINDING PROTEIN OSMV"/>
    <property type="match status" value="1"/>
</dbReference>
<dbReference type="PANTHER" id="PTHR43117">
    <property type="entry name" value="OSMOPROTECTANT IMPORT ATP-BINDING PROTEIN OSMV"/>
    <property type="match status" value="1"/>
</dbReference>
<evidence type="ECO:0000256" key="2">
    <source>
        <dbReference type="ARBA" id="ARBA00022448"/>
    </source>
</evidence>
<dbReference type="InterPro" id="IPR003593">
    <property type="entry name" value="AAA+_ATPase"/>
</dbReference>
<dbReference type="Pfam" id="PF00005">
    <property type="entry name" value="ABC_tran"/>
    <property type="match status" value="1"/>
</dbReference>
<keyword evidence="2" id="KW-0813">Transport</keyword>
<dbReference type="GO" id="GO:0015697">
    <property type="term" value="P:quaternary ammonium group transport"/>
    <property type="evidence" value="ECO:0007669"/>
    <property type="project" value="UniProtKB-ARBA"/>
</dbReference>
<dbReference type="SUPFAM" id="SSF52540">
    <property type="entry name" value="P-loop containing nucleoside triphosphate hydrolases"/>
    <property type="match status" value="1"/>
</dbReference>
<dbReference type="PROSITE" id="PS50893">
    <property type="entry name" value="ABC_TRANSPORTER_2"/>
    <property type="match status" value="1"/>
</dbReference>
<evidence type="ECO:0000313" key="7">
    <source>
        <dbReference type="Proteomes" id="UP000029736"/>
    </source>
</evidence>
<name>A0A098S707_9BACT</name>
<evidence type="ECO:0000256" key="4">
    <source>
        <dbReference type="ARBA" id="ARBA00022840"/>
    </source>
</evidence>
<dbReference type="EMBL" id="JPOS01000039">
    <property type="protein sequence ID" value="KGE86892.1"/>
    <property type="molecule type" value="Genomic_DNA"/>
</dbReference>
<dbReference type="InterPro" id="IPR003439">
    <property type="entry name" value="ABC_transporter-like_ATP-bd"/>
</dbReference>
<evidence type="ECO:0000256" key="3">
    <source>
        <dbReference type="ARBA" id="ARBA00022741"/>
    </source>
</evidence>
<dbReference type="FunFam" id="3.40.50.300:FF:000425">
    <property type="entry name" value="Probable ABC transporter, ATP-binding subunit"/>
    <property type="match status" value="1"/>
</dbReference>
<dbReference type="InterPro" id="IPR017871">
    <property type="entry name" value="ABC_transporter-like_CS"/>
</dbReference>
<keyword evidence="3" id="KW-0547">Nucleotide-binding</keyword>
<gene>
    <name evidence="6" type="ORF">IX84_17700</name>
</gene>
<feature type="domain" description="ABC transporter" evidence="5">
    <location>
        <begin position="2"/>
        <end position="236"/>
    </location>
</feature>
<proteinExistence type="inferred from homology"/>